<dbReference type="AlphaFoldDB" id="A0A0G1FQP3"/>
<dbReference type="Proteomes" id="UP000033831">
    <property type="component" value="Unassembled WGS sequence"/>
</dbReference>
<evidence type="ECO:0000313" key="2">
    <source>
        <dbReference type="Proteomes" id="UP000033831"/>
    </source>
</evidence>
<comment type="caution">
    <text evidence="1">The sequence shown here is derived from an EMBL/GenBank/DDBJ whole genome shotgun (WGS) entry which is preliminary data.</text>
</comment>
<dbReference type="EMBL" id="LCGX01000016">
    <property type="protein sequence ID" value="KKT24393.1"/>
    <property type="molecule type" value="Genomic_DNA"/>
</dbReference>
<name>A0A0G1FQP3_9BACT</name>
<reference evidence="1 2" key="1">
    <citation type="journal article" date="2015" name="Nature">
        <title>rRNA introns, odd ribosomes, and small enigmatic genomes across a large radiation of phyla.</title>
        <authorList>
            <person name="Brown C.T."/>
            <person name="Hug L.A."/>
            <person name="Thomas B.C."/>
            <person name="Sharon I."/>
            <person name="Castelle C.J."/>
            <person name="Singh A."/>
            <person name="Wilkins M.J."/>
            <person name="Williams K.H."/>
            <person name="Banfield J.F."/>
        </authorList>
    </citation>
    <scope>NUCLEOTIDE SEQUENCE [LARGE SCALE GENOMIC DNA]</scope>
</reference>
<accession>A0A0G1FQP3</accession>
<protein>
    <submittedName>
        <fullName evidence="1">Uncharacterized protein</fullName>
    </submittedName>
</protein>
<organism evidence="1 2">
    <name type="scientific">Candidatus Nomurabacteria bacterium GW2011_GWF2_43_8</name>
    <dbReference type="NCBI Taxonomy" id="1618779"/>
    <lineage>
        <taxon>Bacteria</taxon>
        <taxon>Candidatus Nomuraibacteriota</taxon>
    </lineage>
</organism>
<evidence type="ECO:0000313" key="1">
    <source>
        <dbReference type="EMBL" id="KKT24393.1"/>
    </source>
</evidence>
<gene>
    <name evidence="1" type="ORF">UW07_C0016G0015</name>
</gene>
<proteinExistence type="predicted"/>
<sequence length="146" mass="16495">MTILTLALAFMGGFLVFYRDRPVEQKIPADNYINNQPTNAKQNWESKINEQGGVTATITPIDILSPSSEWKFDIEMNTHSVELKDPMLSTVLIDNEGKEYKPTSWNGPVEGHHMNGVLTFNQIVPTPKFITLKVKNAGDIIRSFTW</sequence>